<evidence type="ECO:0000313" key="6">
    <source>
        <dbReference type="EMBL" id="QTD44202.1"/>
    </source>
</evidence>
<feature type="coiled-coil region" evidence="2">
    <location>
        <begin position="108"/>
        <end position="135"/>
    </location>
</feature>
<dbReference type="Gene3D" id="1.10.287.470">
    <property type="entry name" value="Helix hairpin bin"/>
    <property type="match status" value="1"/>
</dbReference>
<dbReference type="KEGG" id="otd:J1M35_13840"/>
<dbReference type="InterPro" id="IPR058792">
    <property type="entry name" value="Beta-barrel_RND_2"/>
</dbReference>
<evidence type="ECO:0000256" key="1">
    <source>
        <dbReference type="ARBA" id="ARBA00009477"/>
    </source>
</evidence>
<evidence type="ECO:0000259" key="5">
    <source>
        <dbReference type="Pfam" id="PF25954"/>
    </source>
</evidence>
<gene>
    <name evidence="6" type="ORF">J1M35_13840</name>
</gene>
<reference evidence="6" key="1">
    <citation type="submission" date="2021-03" db="EMBL/GenBank/DDBJ databases">
        <title>Ottowia sp. 27C isolated from the cloaca of a Giant Asian pond turtle (Heosemys grandis).</title>
        <authorList>
            <person name="Spergser J."/>
            <person name="Busse H.-J."/>
        </authorList>
    </citation>
    <scope>NUCLEOTIDE SEQUENCE</scope>
    <source>
        <strain evidence="6">27C</strain>
    </source>
</reference>
<evidence type="ECO:0000313" key="7">
    <source>
        <dbReference type="Proteomes" id="UP000663903"/>
    </source>
</evidence>
<dbReference type="Gene3D" id="2.40.30.170">
    <property type="match status" value="1"/>
</dbReference>
<dbReference type="Proteomes" id="UP000663903">
    <property type="component" value="Chromosome"/>
</dbReference>
<accession>A0A975CE67</accession>
<name>A0A975CE67_9BURK</name>
<organism evidence="6 7">
    <name type="scientific">Ottowia testudinis</name>
    <dbReference type="NCBI Taxonomy" id="2816950"/>
    <lineage>
        <taxon>Bacteria</taxon>
        <taxon>Pseudomonadati</taxon>
        <taxon>Pseudomonadota</taxon>
        <taxon>Betaproteobacteria</taxon>
        <taxon>Burkholderiales</taxon>
        <taxon>Comamonadaceae</taxon>
        <taxon>Ottowia</taxon>
    </lineage>
</organism>
<dbReference type="SUPFAM" id="SSF111369">
    <property type="entry name" value="HlyD-like secretion proteins"/>
    <property type="match status" value="1"/>
</dbReference>
<dbReference type="RefSeq" id="WP_208007747.1">
    <property type="nucleotide sequence ID" value="NZ_CP071796.1"/>
</dbReference>
<dbReference type="FunFam" id="2.40.30.170:FF:000010">
    <property type="entry name" value="Efflux RND transporter periplasmic adaptor subunit"/>
    <property type="match status" value="1"/>
</dbReference>
<keyword evidence="2" id="KW-0175">Coiled coil</keyword>
<dbReference type="Gene3D" id="2.40.420.20">
    <property type="match status" value="1"/>
</dbReference>
<feature type="domain" description="Multidrug resistance protein MdtA-like barrel-sandwich hybrid" evidence="4">
    <location>
        <begin position="83"/>
        <end position="200"/>
    </location>
</feature>
<dbReference type="AlphaFoldDB" id="A0A975CE67"/>
<proteinExistence type="inferred from homology"/>
<evidence type="ECO:0000256" key="2">
    <source>
        <dbReference type="SAM" id="Coils"/>
    </source>
</evidence>
<keyword evidence="7" id="KW-1185">Reference proteome</keyword>
<dbReference type="GO" id="GO:0015562">
    <property type="term" value="F:efflux transmembrane transporter activity"/>
    <property type="evidence" value="ECO:0007669"/>
    <property type="project" value="TreeGrafter"/>
</dbReference>
<protein>
    <submittedName>
        <fullName evidence="6">Efflux RND transporter periplasmic adaptor subunit</fullName>
    </submittedName>
</protein>
<dbReference type="NCBIfam" id="TIGR01730">
    <property type="entry name" value="RND_mfp"/>
    <property type="match status" value="1"/>
</dbReference>
<dbReference type="InterPro" id="IPR058624">
    <property type="entry name" value="MdtA-like_HH"/>
</dbReference>
<dbReference type="EMBL" id="CP071796">
    <property type="protein sequence ID" value="QTD44202.1"/>
    <property type="molecule type" value="Genomic_DNA"/>
</dbReference>
<feature type="domain" description="CusB-like beta-barrel" evidence="5">
    <location>
        <begin position="213"/>
        <end position="282"/>
    </location>
</feature>
<dbReference type="PANTHER" id="PTHR30469:SF11">
    <property type="entry name" value="BLL4320 PROTEIN"/>
    <property type="match status" value="1"/>
</dbReference>
<dbReference type="GO" id="GO:1990281">
    <property type="term" value="C:efflux pump complex"/>
    <property type="evidence" value="ECO:0007669"/>
    <property type="project" value="TreeGrafter"/>
</dbReference>
<dbReference type="PANTHER" id="PTHR30469">
    <property type="entry name" value="MULTIDRUG RESISTANCE PROTEIN MDTA"/>
    <property type="match status" value="1"/>
</dbReference>
<feature type="domain" description="Multidrug resistance protein MdtA-like alpha-helical hairpin" evidence="3">
    <location>
        <begin position="117"/>
        <end position="171"/>
    </location>
</feature>
<sequence>MARSRLVPVLALGALVALAAGAWWWQRGGGAGASPARAPAAASAPRGGGGGSVAVESAVVRSQPLAEDVSAVGSLRSRQGTVVRAEVSGRVTQINFRDGQRVRRGQLLVQLDDRLQQAQIQQAQAELSIARANHKRNSELVAQGFISQRGVDESAAAVKVAQAKAELARATAARLRVLAPFDGVAGLRNISVGDYLKEGSDIVNLEDMNAMYVDFRLPERLQSRVRPGQTARVQVEALPDRAFAAVVQAVDPQIDANGRSLSVRGCIDNRLLQLRPGMFARVGTRLGDDRQALMIPEEAIVSQGGRQTVIRLLRGAGAGDQAAWTTQRVDVDTGTRLGGQVEILRGLAEGERIVTAGQQRIQRDGSTVRLADAPAAPANGTPDGVASAAGAASAPAAARAGTAPLPWAPTAAGPGPCGAVAQR</sequence>
<comment type="similarity">
    <text evidence="1">Belongs to the membrane fusion protein (MFP) (TC 8.A.1) family.</text>
</comment>
<dbReference type="Pfam" id="PF25876">
    <property type="entry name" value="HH_MFP_RND"/>
    <property type="match status" value="1"/>
</dbReference>
<evidence type="ECO:0000259" key="3">
    <source>
        <dbReference type="Pfam" id="PF25876"/>
    </source>
</evidence>
<dbReference type="InterPro" id="IPR058625">
    <property type="entry name" value="MdtA-like_BSH"/>
</dbReference>
<dbReference type="InterPro" id="IPR006143">
    <property type="entry name" value="RND_pump_MFP"/>
</dbReference>
<evidence type="ECO:0000259" key="4">
    <source>
        <dbReference type="Pfam" id="PF25917"/>
    </source>
</evidence>
<dbReference type="Pfam" id="PF25954">
    <property type="entry name" value="Beta-barrel_RND_2"/>
    <property type="match status" value="1"/>
</dbReference>
<dbReference type="Pfam" id="PF25917">
    <property type="entry name" value="BSH_RND"/>
    <property type="match status" value="1"/>
</dbReference>
<dbReference type="Gene3D" id="2.40.50.100">
    <property type="match status" value="1"/>
</dbReference>